<dbReference type="HOGENOM" id="CLU_543659_0_0_10"/>
<organism evidence="3 4">
    <name type="scientific">Parabacteroides merdae CL03T12C32</name>
    <dbReference type="NCBI Taxonomy" id="999420"/>
    <lineage>
        <taxon>Bacteria</taxon>
        <taxon>Pseudomonadati</taxon>
        <taxon>Bacteroidota</taxon>
        <taxon>Bacteroidia</taxon>
        <taxon>Bacteroidales</taxon>
        <taxon>Tannerellaceae</taxon>
        <taxon>Parabacteroides</taxon>
    </lineage>
</organism>
<dbReference type="InterPro" id="IPR006528">
    <property type="entry name" value="Phage_head_morphogenesis_dom"/>
</dbReference>
<reference evidence="3 4" key="1">
    <citation type="submission" date="2012-02" db="EMBL/GenBank/DDBJ databases">
        <title>The Genome Sequence of Parabacteroides merdae CL03T12C32.</title>
        <authorList>
            <consortium name="The Broad Institute Genome Sequencing Platform"/>
            <person name="Earl A."/>
            <person name="Ward D."/>
            <person name="Feldgarden M."/>
            <person name="Gevers D."/>
            <person name="Zitomersky N.L."/>
            <person name="Coyne M.J."/>
            <person name="Comstock L.E."/>
            <person name="Young S.K."/>
            <person name="Zeng Q."/>
            <person name="Gargeya S."/>
            <person name="Fitzgerald M."/>
            <person name="Haas B."/>
            <person name="Abouelleil A."/>
            <person name="Alvarado L."/>
            <person name="Arachchi H.M."/>
            <person name="Berlin A."/>
            <person name="Chapman S.B."/>
            <person name="Gearin G."/>
            <person name="Goldberg J."/>
            <person name="Griggs A."/>
            <person name="Gujja S."/>
            <person name="Hansen M."/>
            <person name="Heiman D."/>
            <person name="Howarth C."/>
            <person name="Larimer J."/>
            <person name="Lui A."/>
            <person name="MacDonald P.J.P."/>
            <person name="McCowen C."/>
            <person name="Montmayeur A."/>
            <person name="Murphy C."/>
            <person name="Neiman D."/>
            <person name="Pearson M."/>
            <person name="Priest M."/>
            <person name="Roberts A."/>
            <person name="Saif S."/>
            <person name="Shea T."/>
            <person name="Sisk P."/>
            <person name="Stolte C."/>
            <person name="Sykes S."/>
            <person name="Wortman J."/>
            <person name="Nusbaum C."/>
            <person name="Birren B."/>
        </authorList>
    </citation>
    <scope>NUCLEOTIDE SEQUENCE [LARGE SCALE GENOMIC DNA]</scope>
    <source>
        <strain evidence="3 4">CL03T12C32</strain>
    </source>
</reference>
<dbReference type="Proteomes" id="UP000006271">
    <property type="component" value="Unassembled WGS sequence"/>
</dbReference>
<feature type="compositionally biased region" description="Basic and acidic residues" evidence="1">
    <location>
        <begin position="238"/>
        <end position="253"/>
    </location>
</feature>
<sequence length="534" mass="61574">MAKEFFRPRPAQRRGGFKLVVDTLYRNAAGEVSSGFTFDRDVLEAFVRRIYEKDFHPMTDIELQMFRAVWDTLDIATDKGFGKRPADDPDHDFYEELKRNNAVFAAFKVHRMQNDMAALLLDSNGVLKPFERWAKEVMPIADHQIYQWLETEYDTAIIRAHQAANWRQFEREKDVLPNLKWMPSTSLHPGADHRRFWGTIRPIDDPFWNNHRPGDRWNCKCSLSSTDEEPTPLPDFDPADKPQDGLENNPGKDARLFSDKHPYMAEAHTGAQEAVDALTRRINEMIAEMPGNLTYEEKKAIAMHNLELEKVLGITKGKPMSVEEADKQNANPKHTNEFILDPNGTYQDKAGRRYRKNMEYDREKARPYNINCQTCAPAYALRLKGFDITAKGNVPGSKLEYLSKGRAFEVWKNADGTTAQHTSINDWLYTKGYLKMTPKRYKEFFNEICKEEGVYELCIGWKNGGGHATILQRFANGELRYIEPQSDNSAGSGMEWKDVKYLCEMGAATSHSCRGIMRIDNKLFNLDFFDIFDI</sequence>
<evidence type="ECO:0000256" key="1">
    <source>
        <dbReference type="SAM" id="MobiDB-lite"/>
    </source>
</evidence>
<gene>
    <name evidence="3" type="ORF">HMPREF1060_03397</name>
</gene>
<evidence type="ECO:0000313" key="4">
    <source>
        <dbReference type="Proteomes" id="UP000006271"/>
    </source>
</evidence>
<protein>
    <recommendedName>
        <fullName evidence="2">Phage head morphogenesis domain-containing protein</fullName>
    </recommendedName>
</protein>
<comment type="caution">
    <text evidence="3">The sequence shown here is derived from an EMBL/GenBank/DDBJ whole genome shotgun (WGS) entry which is preliminary data.</text>
</comment>
<evidence type="ECO:0000313" key="3">
    <source>
        <dbReference type="EMBL" id="EKN08009.1"/>
    </source>
</evidence>
<dbReference type="PATRIC" id="fig|999420.3.peg.3497"/>
<dbReference type="Pfam" id="PF04233">
    <property type="entry name" value="Phage_Mu_F"/>
    <property type="match status" value="1"/>
</dbReference>
<name>K5YXW1_9BACT</name>
<proteinExistence type="predicted"/>
<accession>K5YXW1</accession>
<feature type="domain" description="Phage head morphogenesis" evidence="2">
    <location>
        <begin position="131"/>
        <end position="223"/>
    </location>
</feature>
<dbReference type="RefSeq" id="WP_005647424.1">
    <property type="nucleotide sequence ID" value="NZ_JH976456.1"/>
</dbReference>
<feature type="region of interest" description="Disordered" evidence="1">
    <location>
        <begin position="222"/>
        <end position="253"/>
    </location>
</feature>
<evidence type="ECO:0000259" key="2">
    <source>
        <dbReference type="Pfam" id="PF04233"/>
    </source>
</evidence>
<dbReference type="AlphaFoldDB" id="K5YXW1"/>
<dbReference type="EMBL" id="AGZQ01000025">
    <property type="protein sequence ID" value="EKN08009.1"/>
    <property type="molecule type" value="Genomic_DNA"/>
</dbReference>